<accession>A0A0L8HKJ0</accession>
<dbReference type="AlphaFoldDB" id="A0A0L8HKJ0"/>
<evidence type="ECO:0000313" key="1">
    <source>
        <dbReference type="EMBL" id="KOF89634.1"/>
    </source>
</evidence>
<organism evidence="1">
    <name type="scientific">Octopus bimaculoides</name>
    <name type="common">California two-spotted octopus</name>
    <dbReference type="NCBI Taxonomy" id="37653"/>
    <lineage>
        <taxon>Eukaryota</taxon>
        <taxon>Metazoa</taxon>
        <taxon>Spiralia</taxon>
        <taxon>Lophotrochozoa</taxon>
        <taxon>Mollusca</taxon>
        <taxon>Cephalopoda</taxon>
        <taxon>Coleoidea</taxon>
        <taxon>Octopodiformes</taxon>
        <taxon>Octopoda</taxon>
        <taxon>Incirrata</taxon>
        <taxon>Octopodidae</taxon>
        <taxon>Octopus</taxon>
    </lineage>
</organism>
<protein>
    <submittedName>
        <fullName evidence="1">Uncharacterized protein</fullName>
    </submittedName>
</protein>
<dbReference type="EMBL" id="KQ417931">
    <property type="protein sequence ID" value="KOF89634.1"/>
    <property type="molecule type" value="Genomic_DNA"/>
</dbReference>
<reference evidence="1" key="1">
    <citation type="submission" date="2015-07" db="EMBL/GenBank/DDBJ databases">
        <title>MeaNS - Measles Nucleotide Surveillance Program.</title>
        <authorList>
            <person name="Tran T."/>
            <person name="Druce J."/>
        </authorList>
    </citation>
    <scope>NUCLEOTIDE SEQUENCE</scope>
    <source>
        <strain evidence="1">UCB-OBI-ISO-001</strain>
        <tissue evidence="1">Gonad</tissue>
    </source>
</reference>
<sequence>MQYAMTSSKGSVPVLANHQPCPPIFQHSCKEMSYKVYNRPPVMLTLYHFLLY</sequence>
<proteinExistence type="predicted"/>
<gene>
    <name evidence="1" type="ORF">OCBIM_22012727mg</name>
</gene>
<name>A0A0L8HKJ0_OCTBM</name>